<dbReference type="PANTHER" id="PTHR30535:SF34">
    <property type="entry name" value="MOLYBDATE-BINDING PROTEIN MOLA"/>
    <property type="match status" value="1"/>
</dbReference>
<dbReference type="Gene3D" id="3.40.50.1980">
    <property type="entry name" value="Nitrogenase molybdenum iron protein domain"/>
    <property type="match status" value="2"/>
</dbReference>
<sequence length="396" mass="43639">MILHPLLAALRCLLLPALFSALLLTSCSPDDRRTAEEGGAPAAEAAWQESRIAHAQNFTLEYHPGYKLLQVKQPFPGAIRPYTYLLLPRGQALPEGVAADAVVRIPVQRLISLSTTHLPALDMLGETNTLVGFAQAEFISSPAQRQRLEGGQLTNIGSTQGMSPEQLLALQPDLIMAFGMGPDDGSLQLLHRTGVPVVLNADFLETSPLGRAEWIKFMAAFFNREQQADSVFGQIAHRYDSLKSLTRGVQQRPGVFSGLVYGDVWYMPGGQSWAAQFLADAGADYLWADTESAGSLPLPFEGVYGRAHAAPFWINVADTPSLRALAAADERYTRFRAWQQGQVYTYSRRKNPGGGLEYLELGYARPDLVLADLIRILHPELLPHHALYFYQQLPQE</sequence>
<dbReference type="Pfam" id="PF01497">
    <property type="entry name" value="Peripla_BP_2"/>
    <property type="match status" value="1"/>
</dbReference>
<evidence type="ECO:0000259" key="2">
    <source>
        <dbReference type="PROSITE" id="PS50983"/>
    </source>
</evidence>
<feature type="domain" description="Fe/B12 periplasmic-binding" evidence="2">
    <location>
        <begin position="109"/>
        <end position="381"/>
    </location>
</feature>
<feature type="signal peptide" evidence="1">
    <location>
        <begin position="1"/>
        <end position="20"/>
    </location>
</feature>
<dbReference type="STRING" id="1279009.ADICEAN_03649"/>
<evidence type="ECO:0000256" key="1">
    <source>
        <dbReference type="SAM" id="SignalP"/>
    </source>
</evidence>
<dbReference type="PATRIC" id="fig|1279009.4.peg.3696"/>
<dbReference type="SUPFAM" id="SSF53807">
    <property type="entry name" value="Helical backbone' metal receptor"/>
    <property type="match status" value="1"/>
</dbReference>
<dbReference type="EMBL" id="AODQ01000134">
    <property type="protein sequence ID" value="EMR01218.1"/>
    <property type="molecule type" value="Genomic_DNA"/>
</dbReference>
<dbReference type="OrthoDB" id="9812528at2"/>
<comment type="caution">
    <text evidence="3">The sequence shown here is derived from an EMBL/GenBank/DDBJ whole genome shotgun (WGS) entry which is preliminary data.</text>
</comment>
<keyword evidence="1" id="KW-0732">Signal</keyword>
<dbReference type="eggNOG" id="COG0614">
    <property type="taxonomic scope" value="Bacteria"/>
</dbReference>
<evidence type="ECO:0000313" key="4">
    <source>
        <dbReference type="Proteomes" id="UP000011910"/>
    </source>
</evidence>
<dbReference type="Proteomes" id="UP000011910">
    <property type="component" value="Unassembled WGS sequence"/>
</dbReference>
<dbReference type="RefSeq" id="WP_009197029.1">
    <property type="nucleotide sequence ID" value="NZ_AODQ01000134.1"/>
</dbReference>
<dbReference type="PANTHER" id="PTHR30535">
    <property type="entry name" value="VITAMIN B12-BINDING PROTEIN"/>
    <property type="match status" value="1"/>
</dbReference>
<gene>
    <name evidence="3" type="ORF">ADICEAN_03649</name>
</gene>
<dbReference type="GO" id="GO:0071281">
    <property type="term" value="P:cellular response to iron ion"/>
    <property type="evidence" value="ECO:0007669"/>
    <property type="project" value="TreeGrafter"/>
</dbReference>
<keyword evidence="4" id="KW-1185">Reference proteome</keyword>
<organism evidence="3 4">
    <name type="scientific">Cesiribacter andamanensis AMV16</name>
    <dbReference type="NCBI Taxonomy" id="1279009"/>
    <lineage>
        <taxon>Bacteria</taxon>
        <taxon>Pseudomonadati</taxon>
        <taxon>Bacteroidota</taxon>
        <taxon>Cytophagia</taxon>
        <taxon>Cytophagales</taxon>
        <taxon>Cesiribacteraceae</taxon>
        <taxon>Cesiribacter</taxon>
    </lineage>
</organism>
<proteinExistence type="predicted"/>
<evidence type="ECO:0000313" key="3">
    <source>
        <dbReference type="EMBL" id="EMR01218.1"/>
    </source>
</evidence>
<dbReference type="AlphaFoldDB" id="M7MXQ1"/>
<feature type="chain" id="PRO_5004081442" evidence="1">
    <location>
        <begin position="21"/>
        <end position="396"/>
    </location>
</feature>
<reference evidence="3 4" key="1">
    <citation type="journal article" date="2013" name="Genome Announc.">
        <title>Draft Genome Sequence of Cesiribacter andamanensis Strain AMV16T, Isolated from a Soil Sample from a Mud Volcano in the Andaman Islands, India.</title>
        <authorList>
            <person name="Shivaji S."/>
            <person name="Ara S."/>
            <person name="Begum Z."/>
            <person name="Srinivas T.N."/>
            <person name="Singh A."/>
            <person name="Kumar Pinnaka A."/>
        </authorList>
    </citation>
    <scope>NUCLEOTIDE SEQUENCE [LARGE SCALE GENOMIC DNA]</scope>
    <source>
        <strain evidence="3 4">AMV16</strain>
    </source>
</reference>
<accession>M7MXQ1</accession>
<name>M7MXQ1_9BACT</name>
<dbReference type="InterPro" id="IPR002491">
    <property type="entry name" value="ABC_transptr_periplasmic_BD"/>
</dbReference>
<protein>
    <submittedName>
        <fullName evidence="3">Vitamin B12-transporter protein BtuF</fullName>
    </submittedName>
</protein>
<dbReference type="CDD" id="cd01141">
    <property type="entry name" value="TroA_d"/>
    <property type="match status" value="1"/>
</dbReference>
<dbReference type="InterPro" id="IPR050902">
    <property type="entry name" value="ABC_Transporter_SBP"/>
</dbReference>
<dbReference type="PROSITE" id="PS50983">
    <property type="entry name" value="FE_B12_PBP"/>
    <property type="match status" value="1"/>
</dbReference>